<evidence type="ECO:0000256" key="1">
    <source>
        <dbReference type="ARBA" id="ARBA00023002"/>
    </source>
</evidence>
<feature type="domain" description="FAD-binding" evidence="3">
    <location>
        <begin position="10"/>
        <end position="336"/>
    </location>
</feature>
<dbReference type="GO" id="GO:0004497">
    <property type="term" value="F:monooxygenase activity"/>
    <property type="evidence" value="ECO:0007669"/>
    <property type="project" value="UniProtKB-KW"/>
</dbReference>
<dbReference type="Pfam" id="PF01494">
    <property type="entry name" value="FAD_binding_3"/>
    <property type="match status" value="1"/>
</dbReference>
<dbReference type="EMBL" id="BAAATZ010000015">
    <property type="protein sequence ID" value="GAA2729063.1"/>
    <property type="molecule type" value="Genomic_DNA"/>
</dbReference>
<keyword evidence="1" id="KW-0560">Oxidoreductase</keyword>
<evidence type="ECO:0000259" key="3">
    <source>
        <dbReference type="Pfam" id="PF01494"/>
    </source>
</evidence>
<keyword evidence="2 4" id="KW-0503">Monooxygenase</keyword>
<dbReference type="SUPFAM" id="SSF51905">
    <property type="entry name" value="FAD/NAD(P)-binding domain"/>
    <property type="match status" value="1"/>
</dbReference>
<reference evidence="4 5" key="1">
    <citation type="journal article" date="2019" name="Int. J. Syst. Evol. Microbiol.">
        <title>The Global Catalogue of Microorganisms (GCM) 10K type strain sequencing project: providing services to taxonomists for standard genome sequencing and annotation.</title>
        <authorList>
            <consortium name="The Broad Institute Genomics Platform"/>
            <consortium name="The Broad Institute Genome Sequencing Center for Infectious Disease"/>
            <person name="Wu L."/>
            <person name="Ma J."/>
        </authorList>
    </citation>
    <scope>NUCLEOTIDE SEQUENCE [LARGE SCALE GENOMIC DNA]</scope>
    <source>
        <strain evidence="4 5">JCM 8201</strain>
    </source>
</reference>
<gene>
    <name evidence="4" type="ORF">GCM10010439_38630</name>
</gene>
<dbReference type="InterPro" id="IPR036188">
    <property type="entry name" value="FAD/NAD-bd_sf"/>
</dbReference>
<sequence length="387" mass="40921">MLLFMGAKRAVVVGGGIGGLTAAAALRTRGWDVVVCERAASLDPVGSGLSLGPNALRALDTIGLGQGTRELAAIDGVSGIRRSGGRWLVRADVTAPMLEKYGDLAVIALRAELVDLLLTRLPEGTVKTSTTVSAVDPVSGSVTTSEGVLEADLVVAADGVRSVVREALFPGHPGARYSGATTWRFVVPEPGRGFRTTETWGRGDVFGVMPLSGKRIYCYASAVAPAGQTFADERAELLRRFGDWHDPIPELVAAADPAKILHNDVYWIADPLPAYHSGRVAILGDAAHAMSPNLGQGACQAIEDAVVLASLADRPDGLARYTAARLPRTRMVVQNSHRVSRMVGLHSPLATAARDAFMWGVGRFGSAALIRQTARVFEWTPPRLSDS</sequence>
<dbReference type="PANTHER" id="PTHR13789">
    <property type="entry name" value="MONOOXYGENASE"/>
    <property type="match status" value="1"/>
</dbReference>
<protein>
    <submittedName>
        <fullName evidence="4">FAD-dependent monooxygenase</fullName>
    </submittedName>
</protein>
<evidence type="ECO:0000256" key="2">
    <source>
        <dbReference type="ARBA" id="ARBA00023033"/>
    </source>
</evidence>
<organism evidence="4 5">
    <name type="scientific">Actinocorallia aurantiaca</name>
    <dbReference type="NCBI Taxonomy" id="46204"/>
    <lineage>
        <taxon>Bacteria</taxon>
        <taxon>Bacillati</taxon>
        <taxon>Actinomycetota</taxon>
        <taxon>Actinomycetes</taxon>
        <taxon>Streptosporangiales</taxon>
        <taxon>Thermomonosporaceae</taxon>
        <taxon>Actinocorallia</taxon>
    </lineage>
</organism>
<keyword evidence="5" id="KW-1185">Reference proteome</keyword>
<comment type="caution">
    <text evidence="4">The sequence shown here is derived from an EMBL/GenBank/DDBJ whole genome shotgun (WGS) entry which is preliminary data.</text>
</comment>
<accession>A0ABN3UBB8</accession>
<dbReference type="Gene3D" id="3.50.50.60">
    <property type="entry name" value="FAD/NAD(P)-binding domain"/>
    <property type="match status" value="1"/>
</dbReference>
<name>A0ABN3UBB8_9ACTN</name>
<dbReference type="InterPro" id="IPR050493">
    <property type="entry name" value="FAD-dep_Monooxygenase_BioMet"/>
</dbReference>
<dbReference type="Proteomes" id="UP001501842">
    <property type="component" value="Unassembled WGS sequence"/>
</dbReference>
<proteinExistence type="predicted"/>
<evidence type="ECO:0000313" key="4">
    <source>
        <dbReference type="EMBL" id="GAA2729063.1"/>
    </source>
</evidence>
<dbReference type="PANTHER" id="PTHR13789:SF309">
    <property type="entry name" value="PUTATIVE (AFU_ORTHOLOGUE AFUA_6G14510)-RELATED"/>
    <property type="match status" value="1"/>
</dbReference>
<evidence type="ECO:0000313" key="5">
    <source>
        <dbReference type="Proteomes" id="UP001501842"/>
    </source>
</evidence>
<dbReference type="InterPro" id="IPR002938">
    <property type="entry name" value="FAD-bd"/>
</dbReference>
<dbReference type="PRINTS" id="PR00420">
    <property type="entry name" value="RNGMNOXGNASE"/>
</dbReference>